<sequence>YDIENKIESLAKAGLGYRDLDGFIIQSNVLRFVSHFDRRGRIKNSPGQIASLIIRIEECAHSYAFSKQRNYEDAKYDQGELIDALLELSNVLVEDYVHFSSQVHEKLLIISDLEVRIRANEKAIQDLKPLSDIMVQLSPDKLAQLGVGDKEIERLITKRLTPIVFKCHKELINAGHVLNEYLLRWKRDLEIQKRNSMIDAVHSFLAGKQLNSILDQSTAPSPFFRVYKPQFTAYADLGSYRAQETLELIARKASENREKTTKEAEKEIVEVEIQLDAEVLVEPSALEVASNHFFEALMHPQGPVELTAVQCYQDLKPEVEINSWILHLVSSYRDNYEYYAGVLDMHFIENIIPNYNGNRLVHDVVIKRI</sequence>
<feature type="non-terminal residue" evidence="1">
    <location>
        <position position="1"/>
    </location>
</feature>
<dbReference type="RefSeq" id="WP_004638031.1">
    <property type="nucleotide sequence ID" value="NZ_GG770435.1"/>
</dbReference>
<evidence type="ECO:0000313" key="2">
    <source>
        <dbReference type="Proteomes" id="UP000003085"/>
    </source>
</evidence>
<accession>D4XMY4</accession>
<dbReference type="HOGENOM" id="CLU_749069_0_0_6"/>
<dbReference type="AlphaFoldDB" id="D4XMY4"/>
<dbReference type="Proteomes" id="UP000003085">
    <property type="component" value="Unassembled WGS sequence"/>
</dbReference>
<gene>
    <name evidence="1" type="ORF">HMP0015_1076</name>
</gene>
<reference evidence="2" key="1">
    <citation type="submission" date="2010-03" db="EMBL/GenBank/DDBJ databases">
        <title>Complete sequence of Mobiluncus curtisii ATCC 43063.</title>
        <authorList>
            <person name="Muzny D."/>
            <person name="Qin X."/>
            <person name="Deng J."/>
            <person name="Jiang H."/>
            <person name="Liu Y."/>
            <person name="Qu J."/>
            <person name="Song X.-Z."/>
            <person name="Zhang L."/>
            <person name="Thornton R."/>
            <person name="Coyle M."/>
            <person name="Francisco L."/>
            <person name="Jackson L."/>
            <person name="Javaid M."/>
            <person name="Korchina V."/>
            <person name="Kovar C."/>
            <person name="Mata R."/>
            <person name="Mathew T."/>
            <person name="Ngo R."/>
            <person name="Nguyen L."/>
            <person name="Nguyen N."/>
            <person name="Okwuonu G."/>
            <person name="Ongeri F."/>
            <person name="Pham C."/>
            <person name="Simmons D."/>
            <person name="Wilczek-Boney K."/>
            <person name="Hale W."/>
            <person name="Jakkamsetti A."/>
            <person name="Pham P."/>
            <person name="Ruth R."/>
            <person name="San Lucas F."/>
            <person name="Warren J."/>
            <person name="Zhang J."/>
            <person name="Zhao Z."/>
            <person name="Zhou C."/>
            <person name="Zhu D."/>
            <person name="Lee S."/>
            <person name="Bess C."/>
            <person name="Blankenburg K."/>
            <person name="Forbes L."/>
            <person name="Fu Q."/>
            <person name="Gubbala S."/>
            <person name="Hirani K."/>
            <person name="Jayaseelan J.C."/>
            <person name="Lara F."/>
            <person name="Munidasa M."/>
            <person name="Palculict T."/>
            <person name="Patil S."/>
            <person name="Pu L.-L."/>
            <person name="Saada N."/>
            <person name="Tang L."/>
            <person name="Weissenberger G."/>
            <person name="Zhu Y."/>
            <person name="Hemphill L."/>
            <person name="Shang Y."/>
            <person name="Youmans B."/>
            <person name="Ayvaz T."/>
            <person name="Ross M."/>
            <person name="Santibanez J."/>
            <person name="Aqrawi P."/>
            <person name="Gross S."/>
            <person name="Joshi V."/>
            <person name="Fowler G."/>
            <person name="Nazareth L."/>
            <person name="Reid J."/>
            <person name="Worley K."/>
            <person name="Petrosino J."/>
            <person name="Highlander S."/>
            <person name="Gibbs R."/>
            <person name="Gibbs R."/>
        </authorList>
    </citation>
    <scope>NUCLEOTIDE SEQUENCE [LARGE SCALE GENOMIC DNA]</scope>
    <source>
        <strain evidence="2">ATCC 19194</strain>
    </source>
</reference>
<comment type="caution">
    <text evidence="1">The sequence shown here is derived from an EMBL/GenBank/DDBJ whole genome shotgun (WGS) entry which is preliminary data.</text>
</comment>
<dbReference type="EMBL" id="ADMT01000108">
    <property type="protein sequence ID" value="EFF83445.1"/>
    <property type="molecule type" value="Genomic_DNA"/>
</dbReference>
<protein>
    <submittedName>
        <fullName evidence="1">Uncharacterized protein</fullName>
    </submittedName>
</protein>
<organism evidence="1 2">
    <name type="scientific">Acinetobacter haemolyticus ATCC 19194</name>
    <dbReference type="NCBI Taxonomy" id="707232"/>
    <lineage>
        <taxon>Bacteria</taxon>
        <taxon>Pseudomonadati</taxon>
        <taxon>Pseudomonadota</taxon>
        <taxon>Gammaproteobacteria</taxon>
        <taxon>Moraxellales</taxon>
        <taxon>Moraxellaceae</taxon>
        <taxon>Acinetobacter</taxon>
    </lineage>
</organism>
<evidence type="ECO:0000313" key="1">
    <source>
        <dbReference type="EMBL" id="EFF83445.1"/>
    </source>
</evidence>
<name>D4XMY4_ACIHA</name>
<proteinExistence type="predicted"/>